<dbReference type="InterPro" id="IPR013320">
    <property type="entry name" value="ConA-like_dom_sf"/>
</dbReference>
<sequence>MSSGPPPPAVCPTPAPAPAAAPAAPPPSNTGLIITGVVAGLVILIIGYFYLFRGEGSFLSKLPTFLLYAVILGLLIFGIYFFVFGLQGGGVSSGNLAPSPVDSSTGSTISSSVIPAAGGVNGGNYGLQWWMYIKDWNYRFGEEKAVLSRGTDGTFNPYVYLHPTENSLCVKINVFSGAGGAGQSSSPAPVGGDGSQTDDSFTCIVRNVPLQSWFCVNVSVDGRNVDIYLNGLLVRSCLLPGVPKTPTGDLRLMPGGGFSGNVIDVYHQSRALKPADAKDFCAKGTSGQNYSELPSRSLFGYNVKFSVNDSNTGKEIKQYTL</sequence>
<keyword evidence="1" id="KW-0472">Membrane</keyword>
<organism evidence="2">
    <name type="scientific">viral metagenome</name>
    <dbReference type="NCBI Taxonomy" id="1070528"/>
    <lineage>
        <taxon>unclassified sequences</taxon>
        <taxon>metagenomes</taxon>
        <taxon>organismal metagenomes</taxon>
    </lineage>
</organism>
<feature type="transmembrane region" description="Helical" evidence="1">
    <location>
        <begin position="32"/>
        <end position="52"/>
    </location>
</feature>
<keyword evidence="1" id="KW-1133">Transmembrane helix</keyword>
<evidence type="ECO:0000313" key="2">
    <source>
        <dbReference type="EMBL" id="QHU13080.1"/>
    </source>
</evidence>
<reference evidence="2" key="1">
    <citation type="journal article" date="2020" name="Nature">
        <title>Giant virus diversity and host interactions through global metagenomics.</title>
        <authorList>
            <person name="Schulz F."/>
            <person name="Roux S."/>
            <person name="Paez-Espino D."/>
            <person name="Jungbluth S."/>
            <person name="Walsh D.A."/>
            <person name="Denef V.J."/>
            <person name="McMahon K.D."/>
            <person name="Konstantinidis K.T."/>
            <person name="Eloe-Fadrosh E.A."/>
            <person name="Kyrpides N.C."/>
            <person name="Woyke T."/>
        </authorList>
    </citation>
    <scope>NUCLEOTIDE SEQUENCE</scope>
    <source>
        <strain evidence="2">GVMAG-S-1101176-114</strain>
    </source>
</reference>
<evidence type="ECO:0000256" key="1">
    <source>
        <dbReference type="SAM" id="Phobius"/>
    </source>
</evidence>
<proteinExistence type="predicted"/>
<dbReference type="AlphaFoldDB" id="A0A6C0K8E7"/>
<name>A0A6C0K8E7_9ZZZZ</name>
<dbReference type="SUPFAM" id="SSF49899">
    <property type="entry name" value="Concanavalin A-like lectins/glucanases"/>
    <property type="match status" value="1"/>
</dbReference>
<keyword evidence="1" id="KW-0812">Transmembrane</keyword>
<protein>
    <submittedName>
        <fullName evidence="2">Uncharacterized protein</fullName>
    </submittedName>
</protein>
<feature type="transmembrane region" description="Helical" evidence="1">
    <location>
        <begin position="64"/>
        <end position="86"/>
    </location>
</feature>
<dbReference type="EMBL" id="MN740813">
    <property type="protein sequence ID" value="QHU13080.1"/>
    <property type="molecule type" value="Genomic_DNA"/>
</dbReference>
<accession>A0A6C0K8E7</accession>